<dbReference type="eggNOG" id="COG0840">
    <property type="taxonomic scope" value="Bacteria"/>
</dbReference>
<evidence type="ECO:0000256" key="6">
    <source>
        <dbReference type="ARBA" id="ARBA00029447"/>
    </source>
</evidence>
<dbReference type="GO" id="GO:0007165">
    <property type="term" value="P:signal transduction"/>
    <property type="evidence" value="ECO:0007669"/>
    <property type="project" value="UniProtKB-KW"/>
</dbReference>
<keyword evidence="2 9" id="KW-0812">Transmembrane</keyword>
<keyword evidence="3 9" id="KW-1133">Transmembrane helix</keyword>
<dbReference type="PROSITE" id="PS50111">
    <property type="entry name" value="CHEMOTAXIS_TRANSDUC_2"/>
    <property type="match status" value="1"/>
</dbReference>
<evidence type="ECO:0000259" key="10">
    <source>
        <dbReference type="PROSITE" id="PS50111"/>
    </source>
</evidence>
<reference evidence="12 13" key="1">
    <citation type="submission" date="2014-11" db="EMBL/GenBank/DDBJ databases">
        <title>Complete Genome Sequence of Pseudoalteromonas sp. Strain OCN003 Isolated from Kaneohe Bay, Oahu, Hawaii.</title>
        <authorList>
            <person name="Beurmann S."/>
            <person name="Videau P."/>
            <person name="Ushijima B."/>
            <person name="Smith A.M."/>
            <person name="Aeby G.S."/>
            <person name="Callahan S.M."/>
            <person name="Belcaid M."/>
        </authorList>
    </citation>
    <scope>NUCLEOTIDE SEQUENCE [LARGE SCALE GENOMIC DNA]</scope>
    <source>
        <strain evidence="12 13">OCN003</strain>
    </source>
</reference>
<dbReference type="PANTHER" id="PTHR32089">
    <property type="entry name" value="METHYL-ACCEPTING CHEMOTAXIS PROTEIN MCPB"/>
    <property type="match status" value="1"/>
</dbReference>
<name>A0A0A7EB81_9GAMM</name>
<dbReference type="EMBL" id="CP009888">
    <property type="protein sequence ID" value="AIY63819.1"/>
    <property type="molecule type" value="Genomic_DNA"/>
</dbReference>
<dbReference type="SMART" id="SM00283">
    <property type="entry name" value="MA"/>
    <property type="match status" value="1"/>
</dbReference>
<evidence type="ECO:0000256" key="5">
    <source>
        <dbReference type="ARBA" id="ARBA00023224"/>
    </source>
</evidence>
<evidence type="ECO:0000259" key="11">
    <source>
        <dbReference type="PROSITE" id="PS50885"/>
    </source>
</evidence>
<evidence type="ECO:0000313" key="13">
    <source>
        <dbReference type="Proteomes" id="UP000030341"/>
    </source>
</evidence>
<evidence type="ECO:0000256" key="4">
    <source>
        <dbReference type="ARBA" id="ARBA00023136"/>
    </source>
</evidence>
<keyword evidence="5 7" id="KW-0807">Transducer</keyword>
<dbReference type="InterPro" id="IPR003660">
    <property type="entry name" value="HAMP_dom"/>
</dbReference>
<dbReference type="PROSITE" id="PS50885">
    <property type="entry name" value="HAMP"/>
    <property type="match status" value="1"/>
</dbReference>
<keyword evidence="8" id="KW-0175">Coiled coil</keyword>
<protein>
    <recommendedName>
        <fullName evidence="14">Chemotaxis protein</fullName>
    </recommendedName>
</protein>
<organism evidence="12 13">
    <name type="scientific">Pseudoalteromonas piratica</name>
    <dbReference type="NCBI Taxonomy" id="1348114"/>
    <lineage>
        <taxon>Bacteria</taxon>
        <taxon>Pseudomonadati</taxon>
        <taxon>Pseudomonadota</taxon>
        <taxon>Gammaproteobacteria</taxon>
        <taxon>Alteromonadales</taxon>
        <taxon>Pseudoalteromonadaceae</taxon>
        <taxon>Pseudoalteromonas</taxon>
    </lineage>
</organism>
<feature type="coiled-coil region" evidence="8">
    <location>
        <begin position="593"/>
        <end position="620"/>
    </location>
</feature>
<proteinExistence type="inferred from homology"/>
<evidence type="ECO:0000313" key="12">
    <source>
        <dbReference type="EMBL" id="AIY63819.1"/>
    </source>
</evidence>
<dbReference type="Proteomes" id="UP000030341">
    <property type="component" value="Chromosome 1"/>
</dbReference>
<dbReference type="PANTHER" id="PTHR32089:SF119">
    <property type="entry name" value="METHYL-ACCEPTING CHEMOTAXIS PROTEIN CTPL"/>
    <property type="match status" value="1"/>
</dbReference>
<feature type="transmembrane region" description="Helical" evidence="9">
    <location>
        <begin position="286"/>
        <end position="307"/>
    </location>
</feature>
<dbReference type="GO" id="GO:0006935">
    <property type="term" value="P:chemotaxis"/>
    <property type="evidence" value="ECO:0007669"/>
    <property type="project" value="UniProtKB-ARBA"/>
</dbReference>
<dbReference type="Pfam" id="PF00015">
    <property type="entry name" value="MCPsignal"/>
    <property type="match status" value="1"/>
</dbReference>
<dbReference type="SUPFAM" id="SSF58104">
    <property type="entry name" value="Methyl-accepting chemotaxis protein (MCP) signaling domain"/>
    <property type="match status" value="1"/>
</dbReference>
<evidence type="ECO:0000256" key="3">
    <source>
        <dbReference type="ARBA" id="ARBA00022989"/>
    </source>
</evidence>
<dbReference type="OrthoDB" id="7024925at2"/>
<comment type="subcellular location">
    <subcellularLocation>
        <location evidence="1">Membrane</location>
        <topology evidence="1">Multi-pass membrane protein</topology>
    </subcellularLocation>
</comment>
<keyword evidence="13" id="KW-1185">Reference proteome</keyword>
<accession>A0A0A7EB81</accession>
<feature type="domain" description="Methyl-accepting transducer" evidence="10">
    <location>
        <begin position="368"/>
        <end position="604"/>
    </location>
</feature>
<evidence type="ECO:0008006" key="14">
    <source>
        <dbReference type="Google" id="ProtNLM"/>
    </source>
</evidence>
<feature type="domain" description="HAMP" evidence="11">
    <location>
        <begin position="310"/>
        <end position="363"/>
    </location>
</feature>
<dbReference type="GO" id="GO:0016020">
    <property type="term" value="C:membrane"/>
    <property type="evidence" value="ECO:0007669"/>
    <property type="project" value="UniProtKB-SubCell"/>
</dbReference>
<dbReference type="STRING" id="1348114.OM33_00535"/>
<sequence>MRVSSFTRLLLVVLSAISIALAAVLLWASQTINALNQQTTSYNQLKNTVVVDLANSLQDYLAYGDNQYLTLAKSHIASVEQNLSILPASISFSLQSQLTQLQSGIDGKYLSLGKLSGNKNALIDNALNEMADYASALSQYAQKAQTSSDQTRFYVLANAYQTNVVQLVMALKENNLESTNLVLKELTRIAKEIENLPLLGVFDPTIDEDELMLTGDEPEDLGEEIQAELVSLPNRLPKELANTKRLNEQREMGISSLRQEISSLTNSILVAEKQLRDEQRLIEERVFYTLLVAVLGLFVIAAVVYFTQRKQVLTPVRALRNAFSKLIENDNLEHIHVDNPKTEMGEIAHYFNQLIEKQKIEAEERAETLQLVSDFLANMSEQLKVMLTASEQSINEVVQSESLLSQVTEIGEQVNEINGTVKNNAELTFSAMETSVSQSESMLVASNKTQQQVQTGMDSVEQLLKGVNDVASVLEVINSIAEQTNLLALNAAIESARAGEHGRGFAVVADEVRQLAKQTQNSLQSIKQQLDGLTLSSQQVSQQMVDLAQNASQQTESATQLKETASGVADNALSASEVANQASNFALEQSNYLSEFSHAMAQLKARVQDSNKQVQGIQIDLEQKMVQIRTSLGLQ</sequence>
<gene>
    <name evidence="12" type="ORF">OM33_00535</name>
</gene>
<comment type="similarity">
    <text evidence="6">Belongs to the methyl-accepting chemotaxis (MCP) protein family.</text>
</comment>
<dbReference type="HOGENOM" id="CLU_000445_107_27_6"/>
<dbReference type="InterPro" id="IPR004089">
    <property type="entry name" value="MCPsignal_dom"/>
</dbReference>
<evidence type="ECO:0000256" key="8">
    <source>
        <dbReference type="SAM" id="Coils"/>
    </source>
</evidence>
<dbReference type="AlphaFoldDB" id="A0A0A7EB81"/>
<dbReference type="Gene3D" id="1.10.287.950">
    <property type="entry name" value="Methyl-accepting chemotaxis protein"/>
    <property type="match status" value="1"/>
</dbReference>
<evidence type="ECO:0000256" key="7">
    <source>
        <dbReference type="PROSITE-ProRule" id="PRU00284"/>
    </source>
</evidence>
<evidence type="ECO:0000256" key="1">
    <source>
        <dbReference type="ARBA" id="ARBA00004141"/>
    </source>
</evidence>
<dbReference type="Gene3D" id="6.10.340.10">
    <property type="match status" value="1"/>
</dbReference>
<dbReference type="RefSeq" id="WP_038637371.1">
    <property type="nucleotide sequence ID" value="NZ_CP009888.1"/>
</dbReference>
<evidence type="ECO:0000256" key="9">
    <source>
        <dbReference type="SAM" id="Phobius"/>
    </source>
</evidence>
<keyword evidence="4 9" id="KW-0472">Membrane</keyword>
<evidence type="ECO:0000256" key="2">
    <source>
        <dbReference type="ARBA" id="ARBA00022692"/>
    </source>
</evidence>
<dbReference type="KEGG" id="pseo:OM33_00535"/>